<dbReference type="OrthoDB" id="9789029at2"/>
<dbReference type="Proteomes" id="UP000199550">
    <property type="component" value="Unassembled WGS sequence"/>
</dbReference>
<dbReference type="EMBL" id="FOTF01000013">
    <property type="protein sequence ID" value="SFL31255.1"/>
    <property type="molecule type" value="Genomic_DNA"/>
</dbReference>
<dbReference type="Pfam" id="PF06966">
    <property type="entry name" value="DUF1295"/>
    <property type="match status" value="1"/>
</dbReference>
<organism evidence="2 3">
    <name type="scientific">Loktanella salsilacus</name>
    <dbReference type="NCBI Taxonomy" id="195913"/>
    <lineage>
        <taxon>Bacteria</taxon>
        <taxon>Pseudomonadati</taxon>
        <taxon>Pseudomonadota</taxon>
        <taxon>Alphaproteobacteria</taxon>
        <taxon>Rhodobacterales</taxon>
        <taxon>Roseobacteraceae</taxon>
        <taxon>Loktanella</taxon>
    </lineage>
</organism>
<proteinExistence type="predicted"/>
<evidence type="ECO:0000313" key="2">
    <source>
        <dbReference type="EMBL" id="SFL31255.1"/>
    </source>
</evidence>
<keyword evidence="1" id="KW-1133">Transmembrane helix</keyword>
<dbReference type="RefSeq" id="WP_090190084.1">
    <property type="nucleotide sequence ID" value="NZ_FOTF01000013.1"/>
</dbReference>
<dbReference type="AlphaFoldDB" id="A0A1I4GMQ6"/>
<accession>A0A1I4GMQ6</accession>
<dbReference type="Gene3D" id="1.20.120.1630">
    <property type="match status" value="1"/>
</dbReference>
<evidence type="ECO:0000313" key="3">
    <source>
        <dbReference type="Proteomes" id="UP000199550"/>
    </source>
</evidence>
<evidence type="ECO:0000256" key="1">
    <source>
        <dbReference type="SAM" id="Phobius"/>
    </source>
</evidence>
<dbReference type="STRING" id="195913.SAMN04488004_113100"/>
<sequence>MIDFVTGVSALAYFMMIAAATKQHFNSEKYPWGMHLISILSLIGVSFFMYTAFVLTLSHPLVVLLLIAAAFVLFLWAARHSSQRQLGLAFAEDFKTNGIITTGPWRFVRHPFYVSYVTFWFACALGTLHVVSIIVFGALLFIYVYSALREEAWLSGGDHGTTYLTYQRSTGFFLPTRVLRKVS</sequence>
<keyword evidence="3" id="KW-1185">Reference proteome</keyword>
<reference evidence="2 3" key="1">
    <citation type="submission" date="2016-10" db="EMBL/GenBank/DDBJ databases">
        <authorList>
            <person name="de Groot N.N."/>
        </authorList>
    </citation>
    <scope>NUCLEOTIDE SEQUENCE [LARGE SCALE GENOMIC DNA]</scope>
    <source>
        <strain evidence="2 3">DSM 16199</strain>
    </source>
</reference>
<keyword evidence="1" id="KW-0472">Membrane</keyword>
<keyword evidence="1" id="KW-0812">Transmembrane</keyword>
<feature type="transmembrane region" description="Helical" evidence="1">
    <location>
        <begin position="119"/>
        <end position="145"/>
    </location>
</feature>
<feature type="transmembrane region" description="Helical" evidence="1">
    <location>
        <begin position="32"/>
        <end position="54"/>
    </location>
</feature>
<feature type="transmembrane region" description="Helical" evidence="1">
    <location>
        <begin position="61"/>
        <end position="78"/>
    </location>
</feature>
<dbReference type="InterPro" id="IPR010721">
    <property type="entry name" value="UstE-like"/>
</dbReference>
<protein>
    <submittedName>
        <fullName evidence="2">Protein-S-isoprenylcysteine O-methyltransferase Ste14</fullName>
    </submittedName>
</protein>
<keyword evidence="2" id="KW-0489">Methyltransferase</keyword>
<name>A0A1I4GMQ6_9RHOB</name>
<gene>
    <name evidence="2" type="ORF">SAMN04488004_113100</name>
</gene>
<dbReference type="GO" id="GO:0032259">
    <property type="term" value="P:methylation"/>
    <property type="evidence" value="ECO:0007669"/>
    <property type="project" value="UniProtKB-KW"/>
</dbReference>
<dbReference type="GO" id="GO:0008168">
    <property type="term" value="F:methyltransferase activity"/>
    <property type="evidence" value="ECO:0007669"/>
    <property type="project" value="UniProtKB-KW"/>
</dbReference>
<keyword evidence="2" id="KW-0808">Transferase</keyword>